<evidence type="ECO:0000313" key="3">
    <source>
        <dbReference type="EMBL" id="MEP1062521.1"/>
    </source>
</evidence>
<reference evidence="3 4" key="1">
    <citation type="submission" date="2022-04" db="EMBL/GenBank/DDBJ databases">
        <title>Positive selection, recombination, and allopatry shape intraspecific diversity of widespread and dominant cyanobacteria.</title>
        <authorList>
            <person name="Wei J."/>
            <person name="Shu W."/>
            <person name="Hu C."/>
        </authorList>
    </citation>
    <scope>NUCLEOTIDE SEQUENCE [LARGE SCALE GENOMIC DNA]</scope>
    <source>
        <strain evidence="3 4">AS-A4</strain>
    </source>
</reference>
<name>A0ABV0KU92_9CYAN</name>
<dbReference type="InterPro" id="IPR045794">
    <property type="entry name" value="Trypco1"/>
</dbReference>
<feature type="domain" description="Trypsin-co-occurring" evidence="2">
    <location>
        <begin position="7"/>
        <end position="124"/>
    </location>
</feature>
<accession>A0ABV0KU92</accession>
<dbReference type="Proteomes" id="UP001476950">
    <property type="component" value="Unassembled WGS sequence"/>
</dbReference>
<sequence>MTKIVPVQLDNGTVLYIEAQDETETSAIAPQVPIEEGEQRRGGAKGLGDPRMPFRPSPTQSMEMVQNTIRTYTVYCLNAFKNCAAANVDEVTLEFGVNLSADAGIPYIASGKAQSNLKITVKCSYNKPGSEEGNGAAIAPVMTSNGQSLVGGGQ</sequence>
<dbReference type="Pfam" id="PF19493">
    <property type="entry name" value="Trypco1"/>
    <property type="match status" value="1"/>
</dbReference>
<gene>
    <name evidence="3" type="ORF">NDI38_29535</name>
</gene>
<dbReference type="RefSeq" id="WP_190451871.1">
    <property type="nucleotide sequence ID" value="NZ_JAMPLM010000070.1"/>
</dbReference>
<dbReference type="NCBIfam" id="NF041216">
    <property type="entry name" value="CU044_2847_fam"/>
    <property type="match status" value="1"/>
</dbReference>
<organism evidence="3 4">
    <name type="scientific">Stenomitos frigidus AS-A4</name>
    <dbReference type="NCBI Taxonomy" id="2933935"/>
    <lineage>
        <taxon>Bacteria</taxon>
        <taxon>Bacillati</taxon>
        <taxon>Cyanobacteriota</taxon>
        <taxon>Cyanophyceae</taxon>
        <taxon>Leptolyngbyales</taxon>
        <taxon>Leptolyngbyaceae</taxon>
        <taxon>Stenomitos</taxon>
    </lineage>
</organism>
<protein>
    <recommendedName>
        <fullName evidence="2">Trypsin-co-occurring domain-containing protein</fullName>
    </recommendedName>
</protein>
<evidence type="ECO:0000256" key="1">
    <source>
        <dbReference type="SAM" id="MobiDB-lite"/>
    </source>
</evidence>
<feature type="region of interest" description="Disordered" evidence="1">
    <location>
        <begin position="35"/>
        <end position="60"/>
    </location>
</feature>
<dbReference type="EMBL" id="JAMPLM010000070">
    <property type="protein sequence ID" value="MEP1062521.1"/>
    <property type="molecule type" value="Genomic_DNA"/>
</dbReference>
<evidence type="ECO:0000313" key="4">
    <source>
        <dbReference type="Proteomes" id="UP001476950"/>
    </source>
</evidence>
<proteinExistence type="predicted"/>
<keyword evidence="4" id="KW-1185">Reference proteome</keyword>
<evidence type="ECO:0000259" key="2">
    <source>
        <dbReference type="Pfam" id="PF19493"/>
    </source>
</evidence>
<comment type="caution">
    <text evidence="3">The sequence shown here is derived from an EMBL/GenBank/DDBJ whole genome shotgun (WGS) entry which is preliminary data.</text>
</comment>